<organism evidence="3 4">
    <name type="scientific">Chitinophaga flava</name>
    <dbReference type="NCBI Taxonomy" id="2259036"/>
    <lineage>
        <taxon>Bacteria</taxon>
        <taxon>Pseudomonadati</taxon>
        <taxon>Bacteroidota</taxon>
        <taxon>Chitinophagia</taxon>
        <taxon>Chitinophagales</taxon>
        <taxon>Chitinophagaceae</taxon>
        <taxon>Chitinophaga</taxon>
    </lineage>
</organism>
<dbReference type="RefSeq" id="WP_113619687.1">
    <property type="nucleotide sequence ID" value="NZ_QFFJ01000002.1"/>
</dbReference>
<comment type="caution">
    <text evidence="3">The sequence shown here is derived from an EMBL/GenBank/DDBJ whole genome shotgun (WGS) entry which is preliminary data.</text>
</comment>
<dbReference type="PROSITE" id="PS50846">
    <property type="entry name" value="HMA_2"/>
    <property type="match status" value="1"/>
</dbReference>
<proteinExistence type="predicted"/>
<evidence type="ECO:0000259" key="2">
    <source>
        <dbReference type="PROSITE" id="PS50846"/>
    </source>
</evidence>
<dbReference type="CDD" id="cd00371">
    <property type="entry name" value="HMA"/>
    <property type="match status" value="1"/>
</dbReference>
<name>A0A365XT82_9BACT</name>
<keyword evidence="1" id="KW-0732">Signal</keyword>
<feature type="chain" id="PRO_5016860673" evidence="1">
    <location>
        <begin position="21"/>
        <end position="124"/>
    </location>
</feature>
<reference evidence="3 4" key="1">
    <citation type="submission" date="2018-05" db="EMBL/GenBank/DDBJ databases">
        <title>Chitinophaga sp. K3CV102501T nov., isolated from isolated from a monsoon evergreen broad-leaved forest soil.</title>
        <authorList>
            <person name="Lv Y."/>
        </authorList>
    </citation>
    <scope>NUCLEOTIDE SEQUENCE [LARGE SCALE GENOMIC DNA]</scope>
    <source>
        <strain evidence="3 4">GDMCC 1.1325</strain>
    </source>
</reference>
<sequence>MRIVKLVMLLLMASVGMAVAQQKKKALVTAKISTPTVQCESCKNRIERYMAREEGVQSTKVDFKKHITTVKYWDDRTNIENVKTAIANAGYDADNVTANKESYDKLPKCCKKPEDGGGMEKKKN</sequence>
<accession>A0A365XT82</accession>
<feature type="signal peptide" evidence="1">
    <location>
        <begin position="1"/>
        <end position="20"/>
    </location>
</feature>
<dbReference type="SUPFAM" id="SSF55008">
    <property type="entry name" value="HMA, heavy metal-associated domain"/>
    <property type="match status" value="1"/>
</dbReference>
<evidence type="ECO:0000313" key="4">
    <source>
        <dbReference type="Proteomes" id="UP000253410"/>
    </source>
</evidence>
<dbReference type="Gene3D" id="3.30.70.100">
    <property type="match status" value="1"/>
</dbReference>
<dbReference type="InterPro" id="IPR036163">
    <property type="entry name" value="HMA_dom_sf"/>
</dbReference>
<dbReference type="GO" id="GO:0046872">
    <property type="term" value="F:metal ion binding"/>
    <property type="evidence" value="ECO:0007669"/>
    <property type="project" value="InterPro"/>
</dbReference>
<feature type="domain" description="HMA" evidence="2">
    <location>
        <begin position="28"/>
        <end position="94"/>
    </location>
</feature>
<evidence type="ECO:0000256" key="1">
    <source>
        <dbReference type="SAM" id="SignalP"/>
    </source>
</evidence>
<gene>
    <name evidence="3" type="ORF">DF182_22105</name>
</gene>
<dbReference type="AlphaFoldDB" id="A0A365XT82"/>
<dbReference type="Pfam" id="PF00403">
    <property type="entry name" value="HMA"/>
    <property type="match status" value="1"/>
</dbReference>
<dbReference type="InterPro" id="IPR006121">
    <property type="entry name" value="HMA_dom"/>
</dbReference>
<keyword evidence="4" id="KW-1185">Reference proteome</keyword>
<evidence type="ECO:0000313" key="3">
    <source>
        <dbReference type="EMBL" id="RBL89221.1"/>
    </source>
</evidence>
<dbReference type="Proteomes" id="UP000253410">
    <property type="component" value="Unassembled WGS sequence"/>
</dbReference>
<dbReference type="OrthoDB" id="5513217at2"/>
<protein>
    <submittedName>
        <fullName evidence="3">Heavy metal transporter</fullName>
    </submittedName>
</protein>
<dbReference type="EMBL" id="QFFJ01000002">
    <property type="protein sequence ID" value="RBL89221.1"/>
    <property type="molecule type" value="Genomic_DNA"/>
</dbReference>